<name>A0ACB0ZJ13_MELEN</name>
<keyword evidence="2" id="KW-1185">Reference proteome</keyword>
<accession>A0ACB0ZJ13</accession>
<proteinExistence type="predicted"/>
<dbReference type="Proteomes" id="UP001497535">
    <property type="component" value="Unassembled WGS sequence"/>
</dbReference>
<gene>
    <name evidence="1" type="ORF">MENTE1834_LOCUS25599</name>
</gene>
<evidence type="ECO:0000313" key="1">
    <source>
        <dbReference type="EMBL" id="CAK5078539.1"/>
    </source>
</evidence>
<sequence>MLVEFFAPWCDACKDLAPEYAKLATELKKEKSPITLGKVDASIQTELVSTYKVRSYPTLKFFVKGKHYEYEGVNDVATIAAWIVNKIISPVKELTSTNELKEFRDSAEITAVAYFSVCALSNFVYYKYILEIGYFEEPGPGLWGLIY</sequence>
<protein>
    <submittedName>
        <fullName evidence="1">Uncharacterized protein</fullName>
    </submittedName>
</protein>
<reference evidence="1" key="1">
    <citation type="submission" date="2023-11" db="EMBL/GenBank/DDBJ databases">
        <authorList>
            <person name="Poullet M."/>
        </authorList>
    </citation>
    <scope>NUCLEOTIDE SEQUENCE</scope>
    <source>
        <strain evidence="1">E1834</strain>
    </source>
</reference>
<organism evidence="1 2">
    <name type="scientific">Meloidogyne enterolobii</name>
    <name type="common">Root-knot nematode worm</name>
    <name type="synonym">Meloidogyne mayaguensis</name>
    <dbReference type="NCBI Taxonomy" id="390850"/>
    <lineage>
        <taxon>Eukaryota</taxon>
        <taxon>Metazoa</taxon>
        <taxon>Ecdysozoa</taxon>
        <taxon>Nematoda</taxon>
        <taxon>Chromadorea</taxon>
        <taxon>Rhabditida</taxon>
        <taxon>Tylenchina</taxon>
        <taxon>Tylenchomorpha</taxon>
        <taxon>Tylenchoidea</taxon>
        <taxon>Meloidogynidae</taxon>
        <taxon>Meloidogyninae</taxon>
        <taxon>Meloidogyne</taxon>
    </lineage>
</organism>
<comment type="caution">
    <text evidence="1">The sequence shown here is derived from an EMBL/GenBank/DDBJ whole genome shotgun (WGS) entry which is preliminary data.</text>
</comment>
<evidence type="ECO:0000313" key="2">
    <source>
        <dbReference type="Proteomes" id="UP001497535"/>
    </source>
</evidence>
<dbReference type="EMBL" id="CAVMJV010000036">
    <property type="protein sequence ID" value="CAK5078539.1"/>
    <property type="molecule type" value="Genomic_DNA"/>
</dbReference>